<evidence type="ECO:0000256" key="15">
    <source>
        <dbReference type="ARBA" id="ARBA00022499"/>
    </source>
</evidence>
<evidence type="ECO:0000256" key="8">
    <source>
        <dbReference type="ARBA" id="ARBA00004555"/>
    </source>
</evidence>
<gene>
    <name evidence="51" type="ORF">mPipKuh1_000855</name>
</gene>
<feature type="chain" id="PRO_5029653583" description="Amyloid-beta A4 protein" evidence="48">
    <location>
        <begin position="18"/>
        <end position="695"/>
    </location>
</feature>
<evidence type="ECO:0000256" key="27">
    <source>
        <dbReference type="ARBA" id="ARBA00022824"/>
    </source>
</evidence>
<dbReference type="InterPro" id="IPR011178">
    <property type="entry name" value="Amyloid_glyco_Cu-bd"/>
</dbReference>
<evidence type="ECO:0000256" key="9">
    <source>
        <dbReference type="ARBA" id="ARBA00004600"/>
    </source>
</evidence>
<dbReference type="InterPro" id="IPR024329">
    <property type="entry name" value="Amyloid_glyco_E2_domain"/>
</dbReference>
<feature type="domain" description="E1" evidence="49">
    <location>
        <begin position="28"/>
        <end position="189"/>
    </location>
</feature>
<dbReference type="InterPro" id="IPR008154">
    <property type="entry name" value="Amyloid_glyco_extra"/>
</dbReference>
<keyword evidence="34" id="KW-0186">Copper</keyword>
<evidence type="ECO:0000256" key="35">
    <source>
        <dbReference type="ARBA" id="ARBA00023034"/>
    </source>
</evidence>
<keyword evidence="40" id="KW-0325">Glycoprotein</keyword>
<dbReference type="InterPro" id="IPR008155">
    <property type="entry name" value="Amyloid_glyco"/>
</dbReference>
<evidence type="ECO:0000256" key="38">
    <source>
        <dbReference type="ARBA" id="ARBA00023157"/>
    </source>
</evidence>
<feature type="disulfide bond" evidence="44">
    <location>
        <begin position="73"/>
        <end position="117"/>
    </location>
</feature>
<evidence type="ECO:0000256" key="4">
    <source>
        <dbReference type="ARBA" id="ARBA00004251"/>
    </source>
</evidence>
<dbReference type="Pfam" id="PF12924">
    <property type="entry name" value="APP_Cu_bd"/>
    <property type="match status" value="1"/>
</dbReference>
<evidence type="ECO:0000256" key="34">
    <source>
        <dbReference type="ARBA" id="ARBA00023008"/>
    </source>
</evidence>
<dbReference type="InterPro" id="IPR019744">
    <property type="entry name" value="APP_CUBD_CS"/>
</dbReference>
<dbReference type="Pfam" id="PF03494">
    <property type="entry name" value="Beta-APP"/>
    <property type="match status" value="1"/>
</dbReference>
<keyword evidence="36 45" id="KW-0034">Amyloid</keyword>
<dbReference type="GO" id="GO:0045121">
    <property type="term" value="C:membrane raft"/>
    <property type="evidence" value="ECO:0007669"/>
    <property type="project" value="TreeGrafter"/>
</dbReference>
<evidence type="ECO:0000256" key="24">
    <source>
        <dbReference type="ARBA" id="ARBA00022723"/>
    </source>
</evidence>
<comment type="subcellular location">
    <subcellularLocation>
        <location evidence="4 45">Cell membrane</location>
        <topology evidence="4 45">Single-pass type I membrane protein</topology>
    </subcellularLocation>
    <subcellularLocation>
        <location evidence="11">Cell projection</location>
        <location evidence="11">Growth cone</location>
    </subcellularLocation>
    <subcellularLocation>
        <location evidence="3">Cell surface</location>
    </subcellularLocation>
    <subcellularLocation>
        <location evidence="7">Cytoplasmic vesicle</location>
    </subcellularLocation>
    <subcellularLocation>
        <location evidence="5">Early endosome</location>
    </subcellularLocation>
    <subcellularLocation>
        <location evidence="2">Endoplasmic reticulum</location>
    </subcellularLocation>
    <subcellularLocation>
        <location evidence="8">Golgi apparatus</location>
    </subcellularLocation>
    <subcellularLocation>
        <location evidence="9">Membrane</location>
        <location evidence="9">Clathrin-coated pit</location>
    </subcellularLocation>
    <subcellularLocation>
        <location evidence="1">Nucleus</location>
    </subcellularLocation>
    <subcellularLocation>
        <location evidence="6">Perikaryon</location>
    </subcellularLocation>
    <subcellularLocation>
        <location evidence="10">Secreted</location>
    </subcellularLocation>
</comment>
<evidence type="ECO:0000313" key="52">
    <source>
        <dbReference type="Proteomes" id="UP000558488"/>
    </source>
</evidence>
<dbReference type="SUPFAM" id="SSF56491">
    <property type="entry name" value="A heparin-binding domain"/>
    <property type="match status" value="1"/>
</dbReference>
<evidence type="ECO:0000256" key="5">
    <source>
        <dbReference type="ARBA" id="ARBA00004412"/>
    </source>
</evidence>
<keyword evidence="52" id="KW-1185">Reference proteome</keyword>
<keyword evidence="20" id="KW-0358">Heparin-binding</keyword>
<keyword evidence="26" id="KW-0967">Endosome</keyword>
<evidence type="ECO:0000256" key="11">
    <source>
        <dbReference type="ARBA" id="ARBA00004624"/>
    </source>
</evidence>
<keyword evidence="31" id="KW-0722">Serine protease inhibitor</keyword>
<evidence type="ECO:0000256" key="14">
    <source>
        <dbReference type="ARBA" id="ARBA00022490"/>
    </source>
</evidence>
<evidence type="ECO:0000256" key="43">
    <source>
        <dbReference type="ARBA" id="ARBA00023329"/>
    </source>
</evidence>
<dbReference type="Pfam" id="PF10515">
    <property type="entry name" value="APP_amyloid"/>
    <property type="match status" value="1"/>
</dbReference>
<dbReference type="InterPro" id="IPR037071">
    <property type="entry name" value="Amyloid_glyco_Abeta_sf"/>
</dbReference>
<organism evidence="51 52">
    <name type="scientific">Pipistrellus kuhlii</name>
    <name type="common">Kuhl's pipistrelle</name>
    <dbReference type="NCBI Taxonomy" id="59472"/>
    <lineage>
        <taxon>Eukaryota</taxon>
        <taxon>Metazoa</taxon>
        <taxon>Chordata</taxon>
        <taxon>Craniata</taxon>
        <taxon>Vertebrata</taxon>
        <taxon>Euteleostomi</taxon>
        <taxon>Mammalia</taxon>
        <taxon>Eutheria</taxon>
        <taxon>Laurasiatheria</taxon>
        <taxon>Chiroptera</taxon>
        <taxon>Yangochiroptera</taxon>
        <taxon>Vespertilionidae</taxon>
        <taxon>Pipistrellus</taxon>
    </lineage>
</organism>
<dbReference type="GO" id="GO:0007409">
    <property type="term" value="P:axonogenesis"/>
    <property type="evidence" value="ECO:0007669"/>
    <property type="project" value="TreeGrafter"/>
</dbReference>
<dbReference type="Gene3D" id="3.90.570.10">
    <property type="entry name" value="Amyloidogenic glycoprotein, heparin-binding domain"/>
    <property type="match status" value="1"/>
</dbReference>
<dbReference type="GO" id="GO:0006897">
    <property type="term" value="P:endocytosis"/>
    <property type="evidence" value="ECO:0007669"/>
    <property type="project" value="UniProtKB-KW"/>
</dbReference>
<keyword evidence="37 45" id="KW-0472">Membrane</keyword>
<dbReference type="Pfam" id="PF02177">
    <property type="entry name" value="APP_N"/>
    <property type="match status" value="1"/>
</dbReference>
<evidence type="ECO:0000256" key="29">
    <source>
        <dbReference type="ARBA" id="ARBA00022843"/>
    </source>
</evidence>
<keyword evidence="39" id="KW-0168">Coated pit</keyword>
<dbReference type="GO" id="GO:0005798">
    <property type="term" value="C:Golgi-associated vesicle"/>
    <property type="evidence" value="ECO:0007669"/>
    <property type="project" value="UniProtKB-UniRule"/>
</dbReference>
<evidence type="ECO:0000256" key="32">
    <source>
        <dbReference type="ARBA" id="ARBA00022989"/>
    </source>
</evidence>
<dbReference type="SMART" id="SM00006">
    <property type="entry name" value="A4_EXTRA"/>
    <property type="match status" value="1"/>
</dbReference>
<keyword evidence="22 45" id="KW-0812">Transmembrane</keyword>
<keyword evidence="14" id="KW-0963">Cytoplasm</keyword>
<feature type="disulfide bond" evidence="44">
    <location>
        <begin position="98"/>
        <end position="105"/>
    </location>
</feature>
<dbReference type="FunFam" id="3.90.570.10:FF:000001">
    <property type="entry name" value="Amyloid beta A4 protein"/>
    <property type="match status" value="1"/>
</dbReference>
<dbReference type="GO" id="GO:0005102">
    <property type="term" value="F:signaling receptor binding"/>
    <property type="evidence" value="ECO:0007669"/>
    <property type="project" value="TreeGrafter"/>
</dbReference>
<evidence type="ECO:0000256" key="31">
    <source>
        <dbReference type="ARBA" id="ARBA00022900"/>
    </source>
</evidence>
<evidence type="ECO:0000256" key="46">
    <source>
        <dbReference type="SAM" id="Coils"/>
    </source>
</evidence>
<dbReference type="FunFam" id="1.20.120.770:FF:000001">
    <property type="entry name" value="Amyloid beta A4 protein-like isoform 1"/>
    <property type="match status" value="1"/>
</dbReference>
<dbReference type="GO" id="GO:0030426">
    <property type="term" value="C:growth cone"/>
    <property type="evidence" value="ECO:0007669"/>
    <property type="project" value="UniProtKB-SubCell"/>
</dbReference>
<dbReference type="GO" id="GO:0008201">
    <property type="term" value="F:heparin binding"/>
    <property type="evidence" value="ECO:0007669"/>
    <property type="project" value="UniProtKB-UniRule"/>
</dbReference>
<evidence type="ECO:0000256" key="42">
    <source>
        <dbReference type="ARBA" id="ARBA00023273"/>
    </source>
</evidence>
<dbReference type="GO" id="GO:0010604">
    <property type="term" value="P:positive regulation of macromolecule metabolic process"/>
    <property type="evidence" value="ECO:0007669"/>
    <property type="project" value="UniProtKB-ARBA"/>
</dbReference>
<feature type="compositionally biased region" description="Acidic residues" evidence="47">
    <location>
        <begin position="197"/>
        <end position="207"/>
    </location>
</feature>
<dbReference type="InterPro" id="IPR019543">
    <property type="entry name" value="APP_amyloid_C"/>
</dbReference>
<keyword evidence="41" id="KW-0539">Nucleus</keyword>
<protein>
    <recommendedName>
        <fullName evidence="45">Amyloid-beta A4 protein</fullName>
    </recommendedName>
</protein>
<keyword evidence="17" id="KW-0597">Phosphoprotein</keyword>
<dbReference type="GO" id="GO:0030546">
    <property type="term" value="F:signaling receptor activator activity"/>
    <property type="evidence" value="ECO:0007669"/>
    <property type="project" value="TreeGrafter"/>
</dbReference>
<dbReference type="Gene3D" id="1.20.120.770">
    <property type="entry name" value="Amyloid precursor protein, E2 domain"/>
    <property type="match status" value="1"/>
</dbReference>
<evidence type="ECO:0000259" key="50">
    <source>
        <dbReference type="PROSITE" id="PS51870"/>
    </source>
</evidence>
<dbReference type="SUPFAM" id="SSF89811">
    <property type="entry name" value="Amyloid beta a4 protein copper binding domain (domain 2)"/>
    <property type="match status" value="1"/>
</dbReference>
<evidence type="ECO:0000256" key="19">
    <source>
        <dbReference type="ARBA" id="ARBA00022641"/>
    </source>
</evidence>
<keyword evidence="30" id="KW-0130">Cell adhesion</keyword>
<feature type="compositionally biased region" description="Acidic residues" evidence="47">
    <location>
        <begin position="228"/>
        <end position="264"/>
    </location>
</feature>
<dbReference type="PROSITE" id="PS51870">
    <property type="entry name" value="APP_E2"/>
    <property type="match status" value="1"/>
</dbReference>
<comment type="function">
    <text evidence="45">Functions as a cell surface receptor and performs physiological functions on the surface of neurons relevant to neurite growth, neuronal adhesion and axonogenesis.</text>
</comment>
<dbReference type="InterPro" id="IPR019745">
    <property type="entry name" value="Amyloid_glyco_intracell_CS"/>
</dbReference>
<evidence type="ECO:0000256" key="44">
    <source>
        <dbReference type="PROSITE-ProRule" id="PRU01217"/>
    </source>
</evidence>
<dbReference type="Gene3D" id="3.30.1490.140">
    <property type="entry name" value="Amyloidogenic glycoprotein, copper-binding domain"/>
    <property type="match status" value="1"/>
</dbReference>
<evidence type="ECO:0000256" key="30">
    <source>
        <dbReference type="ARBA" id="ARBA00022889"/>
    </source>
</evidence>
<evidence type="ECO:0000256" key="6">
    <source>
        <dbReference type="ARBA" id="ARBA00004484"/>
    </source>
</evidence>
<keyword evidence="15" id="KW-1017">Isopeptide bond</keyword>
<evidence type="ECO:0000256" key="48">
    <source>
        <dbReference type="SAM" id="SignalP"/>
    </source>
</evidence>
<dbReference type="GO" id="GO:0007417">
    <property type="term" value="P:central nervous system development"/>
    <property type="evidence" value="ECO:0007669"/>
    <property type="project" value="TreeGrafter"/>
</dbReference>
<evidence type="ECO:0000256" key="40">
    <source>
        <dbReference type="ARBA" id="ARBA00023180"/>
    </source>
</evidence>
<dbReference type="PROSITE" id="PS00319">
    <property type="entry name" value="APP_CUBD"/>
    <property type="match status" value="1"/>
</dbReference>
<evidence type="ECO:0000256" key="28">
    <source>
        <dbReference type="ARBA" id="ARBA00022833"/>
    </source>
</evidence>
<evidence type="ECO:0000313" key="51">
    <source>
        <dbReference type="EMBL" id="KAF6381214.1"/>
    </source>
</evidence>
<dbReference type="Pfam" id="PF12925">
    <property type="entry name" value="APP_E2"/>
    <property type="match status" value="1"/>
</dbReference>
<dbReference type="GO" id="GO:0043204">
    <property type="term" value="C:perikaryon"/>
    <property type="evidence" value="ECO:0007669"/>
    <property type="project" value="UniProtKB-SubCell"/>
</dbReference>
<dbReference type="GO" id="GO:0005886">
    <property type="term" value="C:plasma membrane"/>
    <property type="evidence" value="ECO:0007669"/>
    <property type="project" value="UniProtKB-SubCell"/>
</dbReference>
<dbReference type="Gene3D" id="4.10.230.10">
    <property type="entry name" value="Amyloidogenic glycoprotein, amyloid-beta peptide"/>
    <property type="match status" value="1"/>
</dbReference>
<evidence type="ECO:0000256" key="23">
    <source>
        <dbReference type="ARBA" id="ARBA00022703"/>
    </source>
</evidence>
<dbReference type="InterPro" id="IPR015849">
    <property type="entry name" value="Amyloid_glyco_heparin-bd"/>
</dbReference>
<keyword evidence="27" id="KW-0256">Endoplasmic reticulum</keyword>
<keyword evidence="43" id="KW-0968">Cytoplasmic vesicle</keyword>
<reference evidence="51 52" key="1">
    <citation type="journal article" date="2020" name="Nature">
        <title>Six reference-quality genomes reveal evolution of bat adaptations.</title>
        <authorList>
            <person name="Jebb D."/>
            <person name="Huang Z."/>
            <person name="Pippel M."/>
            <person name="Hughes G.M."/>
            <person name="Lavrichenko K."/>
            <person name="Devanna P."/>
            <person name="Winkler S."/>
            <person name="Jermiin L.S."/>
            <person name="Skirmuntt E.C."/>
            <person name="Katzourakis A."/>
            <person name="Burkitt-Gray L."/>
            <person name="Ray D.A."/>
            <person name="Sullivan K.A.M."/>
            <person name="Roscito J.G."/>
            <person name="Kirilenko B.M."/>
            <person name="Davalos L.M."/>
            <person name="Corthals A.P."/>
            <person name="Power M.L."/>
            <person name="Jones G."/>
            <person name="Ransome R.D."/>
            <person name="Dechmann D.K.N."/>
            <person name="Locatelli A.G."/>
            <person name="Puechmaille S.J."/>
            <person name="Fedrigo O."/>
            <person name="Jarvis E.D."/>
            <person name="Hiller M."/>
            <person name="Vernes S.C."/>
            <person name="Myers E.W."/>
            <person name="Teeling E.C."/>
        </authorList>
    </citation>
    <scope>NUCLEOTIDE SEQUENCE [LARGE SCALE GENOMIC DNA]</scope>
    <source>
        <strain evidence="51">MPipKuh1</strain>
        <tissue evidence="51">Flight muscle</tissue>
    </source>
</reference>
<evidence type="ECO:0000256" key="26">
    <source>
        <dbReference type="ARBA" id="ARBA00022753"/>
    </source>
</evidence>
<dbReference type="Gene3D" id="2.30.29.30">
    <property type="entry name" value="Pleckstrin-homology domain (PH domain)/Phosphotyrosine-binding domain (PTB)"/>
    <property type="match status" value="1"/>
</dbReference>
<feature type="region of interest" description="Disordered" evidence="47">
    <location>
        <begin position="556"/>
        <end position="583"/>
    </location>
</feature>
<sequence length="695" mass="78654">MLPRLALVLLAAWTARALEVPTDGNAGLLAEPQVAMFCGKLNMHMNVQNGKWESDPSGTKTCIGTKEGILQYCQEVYPELQITNVVEANQPVTIQNWCKRGRKQCKTHGHMVIPYRCLVGEFVSDALLVPDKCKFLHQERMDVCETHLHWHTVAKETCSEKSTNLHDYGMLLPCGIDKFRGVEFVCCPLAEESDIVDSADAEEDDSDVWWGGADADYADGSEDKVVEVTEEEEVADVEEEEAEDDEDDEDGEEVEEDTEEPYEEATERTTSIATTTTTTTESVEEVVRVPTTAASTPDAVDKYLETPGDENEHAHFQKAKERLEAKHRERMSQVMREWEEAEHQAKNLPKADKKAVIQHFQEKVESLEQEAANERQQLVETHMARVEAMLNDRRRLALENYITALQAVPPRPRHVFNMLKKYVRAEQKDRQHTLKHFEHVRMVDPKKAAQIRSQVMTHLRVIYERMNQSLSLLYNVPAVAEEIQDEVDELLQKEQNYSDDVLANMISEPRISYGNDALMPSLTETKTTVELLPVNGDFSLDELQPWHPFGVDSVPANTENEVEPVDARPAADRGLTTRPGSGLTNIKTEEISEVKMDAEFRHDSGYEVHHQKLVFFAEDVGSNKGAIIGLMVGGVVIATVIVITLVMLKKKQYTSIHHGVVEVDAAVTPEERHLSKMQQNGYENPTYKFFEQMQN</sequence>
<dbReference type="GO" id="GO:0046914">
    <property type="term" value="F:transition metal ion binding"/>
    <property type="evidence" value="ECO:0007669"/>
    <property type="project" value="InterPro"/>
</dbReference>
<evidence type="ECO:0000256" key="13">
    <source>
        <dbReference type="ARBA" id="ARBA00022475"/>
    </source>
</evidence>
<dbReference type="AlphaFoldDB" id="A0A7J8A487"/>
<dbReference type="PROSITE" id="PS51869">
    <property type="entry name" value="APP_E1"/>
    <property type="match status" value="1"/>
</dbReference>
<name>A0A7J8A487_PIPKU</name>
<dbReference type="GO" id="GO:0009986">
    <property type="term" value="C:cell surface"/>
    <property type="evidence" value="ECO:0007669"/>
    <property type="project" value="UniProtKB-SubCell"/>
</dbReference>
<keyword evidence="23" id="KW-0053">Apoptosis</keyword>
<feature type="disulfide bond" evidence="44">
    <location>
        <begin position="133"/>
        <end position="187"/>
    </location>
</feature>
<feature type="region of interest" description="Disordered" evidence="47">
    <location>
        <begin position="197"/>
        <end position="283"/>
    </location>
</feature>
<feature type="disulfide bond" evidence="44">
    <location>
        <begin position="158"/>
        <end position="186"/>
    </location>
</feature>
<evidence type="ECO:0000256" key="36">
    <source>
        <dbReference type="ARBA" id="ARBA00023087"/>
    </source>
</evidence>
<evidence type="ECO:0000256" key="37">
    <source>
        <dbReference type="ARBA" id="ARBA00023136"/>
    </source>
</evidence>
<keyword evidence="32 45" id="KW-1133">Transmembrane helix</keyword>
<feature type="disulfide bond" evidence="44">
    <location>
        <begin position="144"/>
        <end position="174"/>
    </location>
</feature>
<dbReference type="InterPro" id="IPR013803">
    <property type="entry name" value="Amyloid_glyco_Abeta"/>
</dbReference>
<evidence type="ECO:0000256" key="12">
    <source>
        <dbReference type="ARBA" id="ARBA00009449"/>
    </source>
</evidence>
<keyword evidence="18" id="KW-0254">Endocytosis</keyword>
<keyword evidence="28" id="KW-0862">Zinc</keyword>
<dbReference type="PANTHER" id="PTHR23103">
    <property type="entry name" value="ALZHEIMER'S DISEASE BETA-AMYLOID RELATED"/>
    <property type="match status" value="1"/>
</dbReference>
<dbReference type="GO" id="GO:0099503">
    <property type="term" value="C:secretory vesicle"/>
    <property type="evidence" value="ECO:0007669"/>
    <property type="project" value="UniProtKB-ARBA"/>
</dbReference>
<feature type="domain" description="E2" evidence="50">
    <location>
        <begin position="299"/>
        <end position="490"/>
    </location>
</feature>
<proteinExistence type="inferred from homology"/>
<evidence type="ECO:0000256" key="1">
    <source>
        <dbReference type="ARBA" id="ARBA00004123"/>
    </source>
</evidence>
<keyword evidence="13 45" id="KW-1003">Cell membrane</keyword>
<dbReference type="GO" id="GO:0005576">
    <property type="term" value="C:extracellular region"/>
    <property type="evidence" value="ECO:0007669"/>
    <property type="project" value="UniProtKB-SubCell"/>
</dbReference>
<feature type="region of interest" description="CuBD subdomain" evidence="44">
    <location>
        <begin position="131"/>
        <end position="189"/>
    </location>
</feature>
<dbReference type="PANTHER" id="PTHR23103:SF7">
    <property type="entry name" value="AMYLOID-BETA PRECURSOR PROTEIN"/>
    <property type="match status" value="1"/>
</dbReference>
<comment type="caution">
    <text evidence="44">Lacks conserved residue(s) required for the propagation of feature annotation.</text>
</comment>
<evidence type="ECO:0000256" key="7">
    <source>
        <dbReference type="ARBA" id="ARBA00004541"/>
    </source>
</evidence>
<feature type="region of interest" description="GFLD subdomain" evidence="44">
    <location>
        <begin position="28"/>
        <end position="123"/>
    </location>
</feature>
<keyword evidence="33" id="KW-0408">Iron</keyword>
<dbReference type="InterPro" id="IPR036454">
    <property type="entry name" value="Amyloid_glyco_heparin-bd_sf"/>
</dbReference>
<feature type="compositionally biased region" description="Low complexity" evidence="47">
    <location>
        <begin position="268"/>
        <end position="281"/>
    </location>
</feature>
<dbReference type="EMBL" id="JACAGB010000002">
    <property type="protein sequence ID" value="KAF6381214.1"/>
    <property type="molecule type" value="Genomic_DNA"/>
</dbReference>
<keyword evidence="46" id="KW-0175">Coiled coil</keyword>
<dbReference type="FunFam" id="4.10.230.10:FF:000001">
    <property type="entry name" value="Amyloid beta A4 protein"/>
    <property type="match status" value="1"/>
</dbReference>
<evidence type="ECO:0000256" key="20">
    <source>
        <dbReference type="ARBA" id="ARBA00022674"/>
    </source>
</evidence>
<dbReference type="GO" id="GO:0007155">
    <property type="term" value="P:cell adhesion"/>
    <property type="evidence" value="ECO:0007669"/>
    <property type="project" value="UniProtKB-KW"/>
</dbReference>
<evidence type="ECO:0000256" key="45">
    <source>
        <dbReference type="RuleBase" id="RU367156"/>
    </source>
</evidence>
<evidence type="ECO:0000259" key="49">
    <source>
        <dbReference type="PROSITE" id="PS51869"/>
    </source>
</evidence>
<dbReference type="GO" id="GO:0005783">
    <property type="term" value="C:endoplasmic reticulum"/>
    <property type="evidence" value="ECO:0007669"/>
    <property type="project" value="UniProtKB-SubCell"/>
</dbReference>
<evidence type="ECO:0000256" key="18">
    <source>
        <dbReference type="ARBA" id="ARBA00022583"/>
    </source>
</evidence>
<evidence type="ECO:0000256" key="16">
    <source>
        <dbReference type="ARBA" id="ARBA00022525"/>
    </source>
</evidence>
<dbReference type="GO" id="GO:0051246">
    <property type="term" value="P:regulation of protein metabolic process"/>
    <property type="evidence" value="ECO:0007669"/>
    <property type="project" value="UniProtKB-ARBA"/>
</dbReference>
<evidence type="ECO:0000256" key="17">
    <source>
        <dbReference type="ARBA" id="ARBA00022553"/>
    </source>
</evidence>
<dbReference type="GO" id="GO:0005794">
    <property type="term" value="C:Golgi apparatus"/>
    <property type="evidence" value="ECO:0007669"/>
    <property type="project" value="UniProtKB-SubCell"/>
</dbReference>
<dbReference type="FunFam" id="3.30.1490.140:FF:000001">
    <property type="entry name" value="Amyloid beta (A4) protein b"/>
    <property type="match status" value="1"/>
</dbReference>
<evidence type="ECO:0000256" key="10">
    <source>
        <dbReference type="ARBA" id="ARBA00004613"/>
    </source>
</evidence>
<keyword evidence="19" id="KW-0765">Sulfation</keyword>
<comment type="caution">
    <text evidence="51">The sequence shown here is derived from an EMBL/GenBank/DDBJ whole genome shotgun (WGS) entry which is preliminary data.</text>
</comment>
<dbReference type="GO" id="GO:0005905">
    <property type="term" value="C:clathrin-coated pit"/>
    <property type="evidence" value="ECO:0007669"/>
    <property type="project" value="UniProtKB-SubCell"/>
</dbReference>
<accession>A0A7J8A487</accession>
<evidence type="ECO:0000256" key="33">
    <source>
        <dbReference type="ARBA" id="ARBA00023004"/>
    </source>
</evidence>
<dbReference type="PROSITE" id="PS00320">
    <property type="entry name" value="APP_INTRA"/>
    <property type="match status" value="1"/>
</dbReference>
<dbReference type="InterPro" id="IPR011993">
    <property type="entry name" value="PH-like_dom_sf"/>
</dbReference>
<evidence type="ECO:0000256" key="47">
    <source>
        <dbReference type="SAM" id="MobiDB-lite"/>
    </source>
</evidence>
<dbReference type="PRINTS" id="PR00204">
    <property type="entry name" value="BETAAMYLOID"/>
</dbReference>
<evidence type="ECO:0000256" key="2">
    <source>
        <dbReference type="ARBA" id="ARBA00004240"/>
    </source>
</evidence>
<keyword evidence="21" id="KW-0646">Protease inhibitor</keyword>
<keyword evidence="35" id="KW-0333">Golgi apparatus</keyword>
<feature type="transmembrane region" description="Helical" evidence="45">
    <location>
        <begin position="626"/>
        <end position="648"/>
    </location>
</feature>
<keyword evidence="42" id="KW-0966">Cell projection</keyword>
<dbReference type="InterPro" id="IPR036669">
    <property type="entry name" value="Amyloid_Cu-bd_sf"/>
</dbReference>
<keyword evidence="25 48" id="KW-0732">Signal</keyword>
<evidence type="ECO:0000256" key="39">
    <source>
        <dbReference type="ARBA" id="ARBA00023176"/>
    </source>
</evidence>
<evidence type="ECO:0000256" key="25">
    <source>
        <dbReference type="ARBA" id="ARBA00022729"/>
    </source>
</evidence>
<dbReference type="Proteomes" id="UP000558488">
    <property type="component" value="Unassembled WGS sequence"/>
</dbReference>
<dbReference type="GO" id="GO:0005769">
    <property type="term" value="C:early endosome"/>
    <property type="evidence" value="ECO:0007669"/>
    <property type="project" value="UniProtKB-SubCell"/>
</dbReference>
<keyword evidence="24" id="KW-0479">Metal-binding</keyword>
<dbReference type="SUPFAM" id="SSF109843">
    <property type="entry name" value="CAPPD, an extracellular domain of amyloid beta A4 protein"/>
    <property type="match status" value="1"/>
</dbReference>
<dbReference type="GO" id="GO:0005634">
    <property type="term" value="C:nucleus"/>
    <property type="evidence" value="ECO:0007669"/>
    <property type="project" value="UniProtKB-SubCell"/>
</dbReference>
<keyword evidence="38 44" id="KW-1015">Disulfide bond</keyword>
<comment type="similarity">
    <text evidence="12 44 45">Belongs to the APP family.</text>
</comment>
<dbReference type="GO" id="GO:0006915">
    <property type="term" value="P:apoptotic process"/>
    <property type="evidence" value="ECO:0007669"/>
    <property type="project" value="UniProtKB-KW"/>
</dbReference>
<feature type="signal peptide" evidence="48">
    <location>
        <begin position="1"/>
        <end position="17"/>
    </location>
</feature>
<feature type="coiled-coil region" evidence="46">
    <location>
        <begin position="350"/>
        <end position="384"/>
    </location>
</feature>
<evidence type="ECO:0000256" key="22">
    <source>
        <dbReference type="ARBA" id="ARBA00022692"/>
    </source>
</evidence>
<keyword evidence="16" id="KW-0964">Secreted</keyword>
<keyword evidence="29" id="KW-0832">Ubl conjugation</keyword>
<evidence type="ECO:0000256" key="41">
    <source>
        <dbReference type="ARBA" id="ARBA00023242"/>
    </source>
</evidence>
<dbReference type="PRINTS" id="PR00203">
    <property type="entry name" value="AMYLOIDA4"/>
</dbReference>
<dbReference type="InterPro" id="IPR036176">
    <property type="entry name" value="E2_sf"/>
</dbReference>
<evidence type="ECO:0000256" key="3">
    <source>
        <dbReference type="ARBA" id="ARBA00004241"/>
    </source>
</evidence>
<dbReference type="GO" id="GO:0004867">
    <property type="term" value="F:serine-type endopeptidase inhibitor activity"/>
    <property type="evidence" value="ECO:0007669"/>
    <property type="project" value="UniProtKB-KW"/>
</dbReference>
<evidence type="ECO:0000256" key="21">
    <source>
        <dbReference type="ARBA" id="ARBA00022690"/>
    </source>
</evidence>